<keyword evidence="1" id="KW-1133">Transmembrane helix</keyword>
<dbReference type="Proteomes" id="UP000037035">
    <property type="component" value="Unassembled WGS sequence"/>
</dbReference>
<dbReference type="VEuPathDB" id="FungiDB:VP01_2451g1"/>
<sequence>MGWLIAELWSCWGQHHICFVLLRRWGCPPCILILNKPGRGSGASSCIVHAHPYILGRFSHLADQQNHWAHQKLRSHSLFSRYCYRWAGSLDTLSGELIALYLVIMKQLVKVIKQITCPPRSYAYLSSCLLSQPRSSVGEPSLNFVARFPDPVVDFCHRSEEFPKTHTKCHVSHFSLPPPPGVPPHHDLFNYLAYCWWRGDLTMARMQLQFSFNKLIAKSAAAGGMIRFHSFITSIQSIFINCLSTIAAARYAACALVFKSQTLSVVFIHNTPPSLKVSLGKSANNAKPQTLQHNHPVTLQLNHLIKSCCPFCQSSPILRLQEGQITVVNVIKAKRDLVKLDSCSAEGSREIETKHIKHCKNNSINCAQLTCSKIESSCVSVCLMPRILSYSYRRCKLENKLEERTTLGSSRRVERVWNFSKGSKELKVVSGEINTRWPVYILILWALFSVPSFGLESLDWLCCGVSARLGQAKPLSSWLRLLILVLIWPKIIVLVTCFQVAGKPFCHFGPTRGFLLSQLVFMTLDWPFWESRRLTLASTGFKTVTTCLIRFIGVFLKTYIYIKIFLFDIFLYTELFSLFFLLAGSNVVASWHCGACSAQCGPVCQLSSTCLKKGSQSFHQLQSYCRGNPSNKISFNSWTHLGRLSNISKPTCQLPCFSNILFLFSHFFSHTWFFSNVLFFFSHGFHLSFQCFQGLISSSHSLFMHHSTLLPFFHSRVTSIQKATEIGSWKGN</sequence>
<accession>A0A0L6V678</accession>
<dbReference type="AlphaFoldDB" id="A0A0L6V678"/>
<feature type="transmembrane region" description="Helical" evidence="1">
    <location>
        <begin position="541"/>
        <end position="562"/>
    </location>
</feature>
<reference evidence="2 3" key="1">
    <citation type="submission" date="2015-08" db="EMBL/GenBank/DDBJ databases">
        <title>Next Generation Sequencing and Analysis of the Genome of Puccinia sorghi L Schw, the Causal Agent of Maize Common Rust.</title>
        <authorList>
            <person name="Rochi L."/>
            <person name="Burguener G."/>
            <person name="Darino M."/>
            <person name="Turjanski A."/>
            <person name="Kreff E."/>
            <person name="Dieguez M.J."/>
            <person name="Sacco F."/>
        </authorList>
    </citation>
    <scope>NUCLEOTIDE SEQUENCE [LARGE SCALE GENOMIC DNA]</scope>
    <source>
        <strain evidence="2 3">RO10H11247</strain>
    </source>
</reference>
<comment type="caution">
    <text evidence="2">The sequence shown here is derived from an EMBL/GenBank/DDBJ whole genome shotgun (WGS) entry which is preliminary data.</text>
</comment>
<dbReference type="EMBL" id="LAVV01007338">
    <property type="protein sequence ID" value="KNZ56258.1"/>
    <property type="molecule type" value="Genomic_DNA"/>
</dbReference>
<keyword evidence="3" id="KW-1185">Reference proteome</keyword>
<feature type="transmembrane region" description="Helical" evidence="1">
    <location>
        <begin position="478"/>
        <end position="501"/>
    </location>
</feature>
<keyword evidence="1" id="KW-0472">Membrane</keyword>
<name>A0A0L6V678_9BASI</name>
<evidence type="ECO:0000313" key="2">
    <source>
        <dbReference type="EMBL" id="KNZ56258.1"/>
    </source>
</evidence>
<gene>
    <name evidence="2" type="ORF">VP01_2451g1</name>
</gene>
<protein>
    <submittedName>
        <fullName evidence="2">Putative signal peptide protein</fullName>
    </submittedName>
</protein>
<evidence type="ECO:0000313" key="3">
    <source>
        <dbReference type="Proteomes" id="UP000037035"/>
    </source>
</evidence>
<keyword evidence="1" id="KW-0812">Transmembrane</keyword>
<proteinExistence type="predicted"/>
<evidence type="ECO:0000256" key="1">
    <source>
        <dbReference type="SAM" id="Phobius"/>
    </source>
</evidence>
<organism evidence="2 3">
    <name type="scientific">Puccinia sorghi</name>
    <dbReference type="NCBI Taxonomy" id="27349"/>
    <lineage>
        <taxon>Eukaryota</taxon>
        <taxon>Fungi</taxon>
        <taxon>Dikarya</taxon>
        <taxon>Basidiomycota</taxon>
        <taxon>Pucciniomycotina</taxon>
        <taxon>Pucciniomycetes</taxon>
        <taxon>Pucciniales</taxon>
        <taxon>Pucciniaceae</taxon>
        <taxon>Puccinia</taxon>
    </lineage>
</organism>